<keyword evidence="8" id="KW-0067">ATP-binding</keyword>
<comment type="similarity">
    <text evidence="2 13">Belongs to the GHMP kinase family. Mevalonate kinase subfamily.</text>
</comment>
<sequence>MAPQRVFSAPGKALIAGGYLVLDRQFDSYAVALSARMHAVVEGSPSPENSTTSVTVKSPQFAEGEWTYRLSDSGSYKVEEINGRTNPFAAATVSAVLAYVGDEVSHNNIIITVFSDAGYHSQDNSVLKASNDTNLAFHYHNDKITDVAKTGLGSSAGLVTVLTTALLSFLVPSIDINTDSGLRIVHNLAQTAHCQAQGKVGSGFDVAAAVFGSVVYRRFDPSLINSLKAVTECTREEYHKQIKDLVESDWDIKSDRVALPRGVKLLMGDVKGGSNTPKLVAKVLAWRQSDPESGSVYNELDASNTKLVECLSKMNVMASEDPEKYDQVLKFVSENTSAEVLKSSTHHLIVFKELINAVETIRKNFRIITERSGAEIEPPQQTELLDECQRIPGVIAGVVPGAGGYDAISLIVTEDSEKIINDETSSKEQFEKVTWMDLREEAFGVREEHIKDYASFL</sequence>
<dbReference type="SUPFAM" id="SSF54211">
    <property type="entry name" value="Ribosomal protein S5 domain 2-like"/>
    <property type="match status" value="1"/>
</dbReference>
<evidence type="ECO:0000256" key="3">
    <source>
        <dbReference type="ARBA" id="ARBA00012958"/>
    </source>
</evidence>
<proteinExistence type="inferred from homology"/>
<evidence type="ECO:0000256" key="1">
    <source>
        <dbReference type="ARBA" id="ARBA00005017"/>
    </source>
</evidence>
<evidence type="ECO:0000256" key="7">
    <source>
        <dbReference type="ARBA" id="ARBA00022777"/>
    </source>
</evidence>
<evidence type="ECO:0000256" key="13">
    <source>
        <dbReference type="PIRNR" id="PIRNR017288"/>
    </source>
</evidence>
<dbReference type="NCBIfam" id="TIGR01219">
    <property type="entry name" value="Pmev_kin_ERG8"/>
    <property type="match status" value="1"/>
</dbReference>
<reference evidence="15" key="1">
    <citation type="journal article" date="2014" name="Genome Announc.">
        <title>Genome sequence of the yeast Cyberlindnera fabianii (Hansenula fabianii).</title>
        <authorList>
            <person name="Freel K.C."/>
            <person name="Sarilar V."/>
            <person name="Neuveglise C."/>
            <person name="Devillers H."/>
            <person name="Friedrich A."/>
            <person name="Schacherer J."/>
        </authorList>
    </citation>
    <scope>NUCLEOTIDE SEQUENCE</scope>
    <source>
        <strain evidence="15">YJS4271</strain>
    </source>
</reference>
<dbReference type="UniPathway" id="UPA00057">
    <property type="reaction ID" value="UER00099"/>
</dbReference>
<evidence type="ECO:0000256" key="9">
    <source>
        <dbReference type="ARBA" id="ARBA00022955"/>
    </source>
</evidence>
<dbReference type="GO" id="GO:0004631">
    <property type="term" value="F:phosphomevalonate kinase activity"/>
    <property type="evidence" value="ECO:0007669"/>
    <property type="project" value="UniProtKB-UniRule"/>
</dbReference>
<keyword evidence="5 13" id="KW-0808">Transferase</keyword>
<evidence type="ECO:0000256" key="6">
    <source>
        <dbReference type="ARBA" id="ARBA00022741"/>
    </source>
</evidence>
<dbReference type="PANTHER" id="PTHR31814">
    <property type="match status" value="1"/>
</dbReference>
<dbReference type="InterPro" id="IPR006204">
    <property type="entry name" value="GHMP_kinase_N_dom"/>
</dbReference>
<keyword evidence="10 13" id="KW-0443">Lipid metabolism</keyword>
<dbReference type="Gene3D" id="3.30.230.10">
    <property type="match status" value="1"/>
</dbReference>
<feature type="domain" description="GHMP kinase N-terminal" evidence="14">
    <location>
        <begin position="148"/>
        <end position="212"/>
    </location>
</feature>
<dbReference type="PANTHER" id="PTHR31814:SF2">
    <property type="entry name" value="PHOSPHOMEVALONATE KINASE"/>
    <property type="match status" value="1"/>
</dbReference>
<evidence type="ECO:0000313" key="15">
    <source>
        <dbReference type="EMBL" id="CDR36908.1"/>
    </source>
</evidence>
<evidence type="ECO:0000256" key="2">
    <source>
        <dbReference type="ARBA" id="ARBA00006495"/>
    </source>
</evidence>
<dbReference type="InterPro" id="IPR016005">
    <property type="entry name" value="Erg8"/>
</dbReference>
<dbReference type="PIRSF" id="PIRSF017288">
    <property type="entry name" value="PMK_GHMP_euk"/>
    <property type="match status" value="1"/>
</dbReference>
<organism evidence="15">
    <name type="scientific">Cyberlindnera fabianii</name>
    <name type="common">Yeast</name>
    <name type="synonym">Hansenula fabianii</name>
    <dbReference type="NCBI Taxonomy" id="36022"/>
    <lineage>
        <taxon>Eukaryota</taxon>
        <taxon>Fungi</taxon>
        <taxon>Dikarya</taxon>
        <taxon>Ascomycota</taxon>
        <taxon>Saccharomycotina</taxon>
        <taxon>Saccharomycetes</taxon>
        <taxon>Phaffomycetales</taxon>
        <taxon>Phaffomycetaceae</taxon>
        <taxon>Cyberlindnera</taxon>
    </lineage>
</organism>
<dbReference type="EMBL" id="LK052886">
    <property type="protein sequence ID" value="CDR36908.1"/>
    <property type="molecule type" value="Genomic_DNA"/>
</dbReference>
<dbReference type="VEuPathDB" id="FungiDB:BON22_0594"/>
<keyword evidence="7 13" id="KW-0418">Kinase</keyword>
<comment type="catalytic activity">
    <reaction evidence="12">
        <text>(R)-5-phosphomevalonate + ATP = (R)-5-diphosphomevalonate + ADP</text>
        <dbReference type="Rhea" id="RHEA:16341"/>
        <dbReference type="ChEBI" id="CHEBI:30616"/>
        <dbReference type="ChEBI" id="CHEBI:57557"/>
        <dbReference type="ChEBI" id="CHEBI:58146"/>
        <dbReference type="ChEBI" id="CHEBI:456216"/>
        <dbReference type="EC" id="2.7.4.2"/>
    </reaction>
    <physiologicalReaction direction="left-to-right" evidence="12">
        <dbReference type="Rhea" id="RHEA:16342"/>
    </physiologicalReaction>
</comment>
<dbReference type="OrthoDB" id="10262935at2759"/>
<evidence type="ECO:0000256" key="4">
    <source>
        <dbReference type="ARBA" id="ARBA00022516"/>
    </source>
</evidence>
<dbReference type="InterPro" id="IPR020568">
    <property type="entry name" value="Ribosomal_Su5_D2-typ_SF"/>
</dbReference>
<keyword evidence="9 13" id="KW-0752">Steroid biosynthesis</keyword>
<dbReference type="GO" id="GO:0005777">
    <property type="term" value="C:peroxisome"/>
    <property type="evidence" value="ECO:0007669"/>
    <property type="project" value="TreeGrafter"/>
</dbReference>
<name>A0A061AH56_CYBFA</name>
<dbReference type="EC" id="2.7.4.2" evidence="3 13"/>
<comment type="pathway">
    <text evidence="1 13">Isoprenoid biosynthesis; isopentenyl diphosphate biosynthesis via mevalonate pathway; isopentenyl diphosphate from (R)-mevalonate: step 2/3.</text>
</comment>
<dbReference type="PhylomeDB" id="A0A061AH56"/>
<dbReference type="Pfam" id="PF00288">
    <property type="entry name" value="GHMP_kinases_N"/>
    <property type="match status" value="1"/>
</dbReference>
<dbReference type="GO" id="GO:0019287">
    <property type="term" value="P:isopentenyl diphosphate biosynthetic process, mevalonate pathway"/>
    <property type="evidence" value="ECO:0007669"/>
    <property type="project" value="UniProtKB-UniRule"/>
</dbReference>
<evidence type="ECO:0000256" key="12">
    <source>
        <dbReference type="ARBA" id="ARBA00029326"/>
    </source>
</evidence>
<evidence type="ECO:0000256" key="10">
    <source>
        <dbReference type="ARBA" id="ARBA00023098"/>
    </source>
</evidence>
<protein>
    <recommendedName>
        <fullName evidence="3 13">Phosphomevalonate kinase</fullName>
        <ecNumber evidence="3 13">2.7.4.2</ecNumber>
    </recommendedName>
</protein>
<keyword evidence="4 13" id="KW-0444">Lipid biosynthesis</keyword>
<dbReference type="AlphaFoldDB" id="A0A061AH56"/>
<dbReference type="GO" id="GO:0010142">
    <property type="term" value="P:farnesyl diphosphate biosynthetic process, mevalonate pathway"/>
    <property type="evidence" value="ECO:0007669"/>
    <property type="project" value="TreeGrafter"/>
</dbReference>
<evidence type="ECO:0000256" key="8">
    <source>
        <dbReference type="ARBA" id="ARBA00022840"/>
    </source>
</evidence>
<dbReference type="InterPro" id="IPR014721">
    <property type="entry name" value="Ribsml_uS5_D2-typ_fold_subgr"/>
</dbReference>
<evidence type="ECO:0000256" key="11">
    <source>
        <dbReference type="ARBA" id="ARBA00023221"/>
    </source>
</evidence>
<accession>A0A061AH56</accession>
<evidence type="ECO:0000256" key="5">
    <source>
        <dbReference type="ARBA" id="ARBA00022679"/>
    </source>
</evidence>
<gene>
    <name evidence="15" type="ORF">CYFA0S_01e05490g</name>
</gene>
<keyword evidence="11 13" id="KW-0753">Steroid metabolism</keyword>
<dbReference type="GO" id="GO:0006696">
    <property type="term" value="P:ergosterol biosynthetic process"/>
    <property type="evidence" value="ECO:0007669"/>
    <property type="project" value="TreeGrafter"/>
</dbReference>
<dbReference type="GO" id="GO:0005524">
    <property type="term" value="F:ATP binding"/>
    <property type="evidence" value="ECO:0007669"/>
    <property type="project" value="UniProtKB-UniRule"/>
</dbReference>
<keyword evidence="6" id="KW-0547">Nucleotide-binding</keyword>
<dbReference type="InterPro" id="IPR035102">
    <property type="entry name" value="Phosphomevalonate_kinase"/>
</dbReference>
<evidence type="ECO:0000259" key="14">
    <source>
        <dbReference type="Pfam" id="PF00288"/>
    </source>
</evidence>